<accession>A0A291DZU2</accession>
<name>A0A291DZU2_9ENTR</name>
<evidence type="ECO:0000313" key="1">
    <source>
        <dbReference type="EMBL" id="ATF93202.1"/>
    </source>
</evidence>
<protein>
    <submittedName>
        <fullName evidence="1">Uncharacterized protein</fullName>
    </submittedName>
</protein>
<dbReference type="RefSeq" id="WP_061272757.1">
    <property type="nucleotide sequence ID" value="NZ_CP023525.1"/>
</dbReference>
<organism evidence="1 2">
    <name type="scientific">Cedecea neteri</name>
    <dbReference type="NCBI Taxonomy" id="158822"/>
    <lineage>
        <taxon>Bacteria</taxon>
        <taxon>Pseudomonadati</taxon>
        <taxon>Pseudomonadota</taxon>
        <taxon>Gammaproteobacteria</taxon>
        <taxon>Enterobacterales</taxon>
        <taxon>Enterobacteriaceae</taxon>
        <taxon>Cedecea</taxon>
    </lineage>
</organism>
<dbReference type="EMBL" id="CP023525">
    <property type="protein sequence ID" value="ATF93202.1"/>
    <property type="molecule type" value="Genomic_DNA"/>
</dbReference>
<dbReference type="Proteomes" id="UP000217979">
    <property type="component" value="Chromosome"/>
</dbReference>
<proteinExistence type="predicted"/>
<reference evidence="1 2" key="1">
    <citation type="submission" date="2017-09" db="EMBL/GenBank/DDBJ databases">
        <title>FDA dAtabase for Regulatory Grade micrObial Sequences (FDA-ARGOS): Supporting development and validation of Infectious Disease Dx tests.</title>
        <authorList>
            <person name="Minogue T."/>
            <person name="Wolcott M."/>
            <person name="Wasieloski L."/>
            <person name="Aguilar W."/>
            <person name="Moore D."/>
            <person name="Tallon L."/>
            <person name="Sadzewicz L."/>
            <person name="Ott S."/>
            <person name="Zhao X."/>
            <person name="Nagaraj S."/>
            <person name="Vavikolanu K."/>
            <person name="Aluvathingal J."/>
            <person name="Nadendla S."/>
            <person name="Sichtig H."/>
        </authorList>
    </citation>
    <scope>NUCLEOTIDE SEQUENCE [LARGE SCALE GENOMIC DNA]</scope>
    <source>
        <strain evidence="1 2">FDAARGOS_392</strain>
    </source>
</reference>
<sequence>MANADSNTFTHAEMMKDQTIIAEDIAALLKMPLGAKDDLFHVLHICRGWMDELAERHSHAEYIALVGRLLAGFNVLRVVLTHPLPQHLIEQLTVEEGQAAAPCTVSEADSDVLCEYCCAVTQVLLGQQLGQAQQVQMTDLLSQLFSLLEENLTAPRFVRTKKGLAWTNGELVQGLH</sequence>
<gene>
    <name evidence="1" type="ORF">CO704_14325</name>
</gene>
<dbReference type="AlphaFoldDB" id="A0A291DZU2"/>
<evidence type="ECO:0000313" key="2">
    <source>
        <dbReference type="Proteomes" id="UP000217979"/>
    </source>
</evidence>